<keyword evidence="3" id="KW-1185">Reference proteome</keyword>
<dbReference type="SUPFAM" id="SSF53335">
    <property type="entry name" value="S-adenosyl-L-methionine-dependent methyltransferases"/>
    <property type="match status" value="1"/>
</dbReference>
<name>A0AAV2HXP0_LYMST</name>
<evidence type="ECO:0000313" key="3">
    <source>
        <dbReference type="Proteomes" id="UP001497497"/>
    </source>
</evidence>
<dbReference type="InterPro" id="IPR010342">
    <property type="entry name" value="DUF938"/>
</dbReference>
<comment type="similarity">
    <text evidence="1">Belongs to the UPF0585 family.</text>
</comment>
<dbReference type="Proteomes" id="UP001497497">
    <property type="component" value="Unassembled WGS sequence"/>
</dbReference>
<dbReference type="PANTHER" id="PTHR20974">
    <property type="entry name" value="UPF0585 PROTEIN CG18661"/>
    <property type="match status" value="1"/>
</dbReference>
<dbReference type="PANTHER" id="PTHR20974:SF0">
    <property type="entry name" value="UPF0585 PROTEIN CG18661"/>
    <property type="match status" value="1"/>
</dbReference>
<evidence type="ECO:0000313" key="2">
    <source>
        <dbReference type="EMBL" id="CAL1536873.1"/>
    </source>
</evidence>
<dbReference type="Pfam" id="PF06080">
    <property type="entry name" value="DUF938"/>
    <property type="match status" value="1"/>
</dbReference>
<sequence length="65" mass="7303">MLNSSAAERNKQSILDVLKNFLDPYESGKVLEIASGTGQHVAHFAIHLPHIIWQPSDIDQSHLKR</sequence>
<accession>A0AAV2HXP0</accession>
<comment type="caution">
    <text evidence="2">The sequence shown here is derived from an EMBL/GenBank/DDBJ whole genome shotgun (WGS) entry which is preliminary data.</text>
</comment>
<dbReference type="InterPro" id="IPR029063">
    <property type="entry name" value="SAM-dependent_MTases_sf"/>
</dbReference>
<organism evidence="2 3">
    <name type="scientific">Lymnaea stagnalis</name>
    <name type="common">Great pond snail</name>
    <name type="synonym">Helix stagnalis</name>
    <dbReference type="NCBI Taxonomy" id="6523"/>
    <lineage>
        <taxon>Eukaryota</taxon>
        <taxon>Metazoa</taxon>
        <taxon>Spiralia</taxon>
        <taxon>Lophotrochozoa</taxon>
        <taxon>Mollusca</taxon>
        <taxon>Gastropoda</taxon>
        <taxon>Heterobranchia</taxon>
        <taxon>Euthyneura</taxon>
        <taxon>Panpulmonata</taxon>
        <taxon>Hygrophila</taxon>
        <taxon>Lymnaeoidea</taxon>
        <taxon>Lymnaeidae</taxon>
        <taxon>Lymnaea</taxon>
    </lineage>
</organism>
<dbReference type="AlphaFoldDB" id="A0AAV2HXP0"/>
<evidence type="ECO:0000256" key="1">
    <source>
        <dbReference type="ARBA" id="ARBA00008308"/>
    </source>
</evidence>
<reference evidence="2 3" key="1">
    <citation type="submission" date="2024-04" db="EMBL/GenBank/DDBJ databases">
        <authorList>
            <consortium name="Genoscope - CEA"/>
            <person name="William W."/>
        </authorList>
    </citation>
    <scope>NUCLEOTIDE SEQUENCE [LARGE SCALE GENOMIC DNA]</scope>
</reference>
<protein>
    <submittedName>
        <fullName evidence="2">Uncharacterized protein</fullName>
    </submittedName>
</protein>
<dbReference type="EMBL" id="CAXITT010000242">
    <property type="protein sequence ID" value="CAL1536873.1"/>
    <property type="molecule type" value="Genomic_DNA"/>
</dbReference>
<gene>
    <name evidence="2" type="ORF">GSLYS_00010786001</name>
</gene>
<proteinExistence type="inferred from homology"/>